<comment type="caution">
    <text evidence="2">The sequence shown here is derived from an EMBL/GenBank/DDBJ whole genome shotgun (WGS) entry which is preliminary data.</text>
</comment>
<reference evidence="2 3" key="2">
    <citation type="submission" date="2020-02" db="EMBL/GenBank/DDBJ databases">
        <title>Genome sequences of Thiorhodococcus mannitoliphagus and Thiorhodococcus minor, purple sulfur photosynthetic bacteria in the gammaproteobacterial family, Chromatiaceae.</title>
        <authorList>
            <person name="Aviles F.A."/>
            <person name="Meyer T.E."/>
            <person name="Kyndt J.A."/>
        </authorList>
    </citation>
    <scope>NUCLEOTIDE SEQUENCE [LARGE SCALE GENOMIC DNA]</scope>
    <source>
        <strain evidence="2 3">DSM 18266</strain>
    </source>
</reference>
<dbReference type="Gene3D" id="3.60.15.10">
    <property type="entry name" value="Ribonuclease Z/Hydroxyacylglutathione hydrolase-like"/>
    <property type="match status" value="1"/>
</dbReference>
<dbReference type="GO" id="GO:0016787">
    <property type="term" value="F:hydrolase activity"/>
    <property type="evidence" value="ECO:0007669"/>
    <property type="project" value="UniProtKB-KW"/>
</dbReference>
<keyword evidence="2" id="KW-0378">Hydrolase</keyword>
<keyword evidence="3" id="KW-1185">Reference proteome</keyword>
<dbReference type="PANTHER" id="PTHR13754">
    <property type="entry name" value="METALLO-BETA-LACTAMASE SUPERFAMILY PROTEIN"/>
    <property type="match status" value="1"/>
</dbReference>
<organism evidence="2 3">
    <name type="scientific">Thiorhodococcus mannitoliphagus</name>
    <dbReference type="NCBI Taxonomy" id="329406"/>
    <lineage>
        <taxon>Bacteria</taxon>
        <taxon>Pseudomonadati</taxon>
        <taxon>Pseudomonadota</taxon>
        <taxon>Gammaproteobacteria</taxon>
        <taxon>Chromatiales</taxon>
        <taxon>Chromatiaceae</taxon>
        <taxon>Thiorhodococcus</taxon>
    </lineage>
</organism>
<name>A0A6P1DXB8_9GAMM</name>
<dbReference type="AlphaFoldDB" id="A0A6P1DXB8"/>
<reference evidence="3" key="1">
    <citation type="journal article" date="2020" name="Microbiol. Resour. Announc.">
        <title>Draft Genome Sequences of Thiorhodococcus mannitoliphagus and Thiorhodococcus minor, Purple Sulfur Photosynthetic Bacteria in the Gammaproteobacterial Family Chromatiaceae.</title>
        <authorList>
            <person name="Aviles F.A."/>
            <person name="Meyer T.E."/>
            <person name="Kyndt J.A."/>
        </authorList>
    </citation>
    <scope>NUCLEOTIDE SEQUENCE [LARGE SCALE GENOMIC DNA]</scope>
    <source>
        <strain evidence="3">DSM 18266</strain>
    </source>
</reference>
<dbReference type="Pfam" id="PF00753">
    <property type="entry name" value="Lactamase_B"/>
    <property type="match status" value="1"/>
</dbReference>
<evidence type="ECO:0000259" key="1">
    <source>
        <dbReference type="Pfam" id="PF00753"/>
    </source>
</evidence>
<dbReference type="SUPFAM" id="SSF56281">
    <property type="entry name" value="Metallo-hydrolase/oxidoreductase"/>
    <property type="match status" value="1"/>
</dbReference>
<dbReference type="Proteomes" id="UP000471640">
    <property type="component" value="Unassembled WGS sequence"/>
</dbReference>
<dbReference type="RefSeq" id="WP_164655921.1">
    <property type="nucleotide sequence ID" value="NZ_JAAIJR010000129.1"/>
</dbReference>
<dbReference type="InterPro" id="IPR041712">
    <property type="entry name" value="DHPS-like_MBL-fold"/>
</dbReference>
<evidence type="ECO:0000313" key="3">
    <source>
        <dbReference type="Proteomes" id="UP000471640"/>
    </source>
</evidence>
<protein>
    <submittedName>
        <fullName evidence="2">MBL fold metallo-hydrolase</fullName>
    </submittedName>
</protein>
<feature type="domain" description="Metallo-beta-lactamase" evidence="1">
    <location>
        <begin position="27"/>
        <end position="122"/>
    </location>
</feature>
<dbReference type="PANTHER" id="PTHR13754:SF13">
    <property type="entry name" value="METALLO-BETA-LACTAMASE SUPERFAMILY PROTEIN (AFU_ORTHOLOGUE AFUA_3G07630)"/>
    <property type="match status" value="1"/>
</dbReference>
<dbReference type="InterPro" id="IPR052926">
    <property type="entry name" value="Metallo-beta-lactamase_dom"/>
</dbReference>
<evidence type="ECO:0000313" key="2">
    <source>
        <dbReference type="EMBL" id="NEX22828.1"/>
    </source>
</evidence>
<proteinExistence type="predicted"/>
<dbReference type="InterPro" id="IPR001279">
    <property type="entry name" value="Metallo-B-lactamas"/>
</dbReference>
<accession>A0A6P1DXB8</accession>
<dbReference type="CDD" id="cd07713">
    <property type="entry name" value="DHPS-like_MBL-fold"/>
    <property type="match status" value="1"/>
</dbReference>
<dbReference type="EMBL" id="JAAIJR010000129">
    <property type="protein sequence ID" value="NEX22828.1"/>
    <property type="molecule type" value="Genomic_DNA"/>
</dbReference>
<sequence length="279" mass="30269">MSREIGITQLVENTAGGRGLLGEHGIAYFIEVAGRRVLFDTGQGEVLLHNAERLGLPLAEVEAIALSHGHYDHAGGLEDALSVTGPVDLYLHPEARQPKYNRAGKAIGTPYLASDALRGHVRRLVETREPVSIGPGIHLTGEIPRRHKIEDTGGPFHLDANRNQVDPLLDDQAMYLDTADGTLVLLGCGHSGVINTLEHIQQLTGGSHIHAVIGGMHLLRATPERLDFTAQRLEALGVEYLAPIHCTGTEAACFFRARFPDRIHASEVGTLHAFRRLQA</sequence>
<dbReference type="GO" id="GO:0016740">
    <property type="term" value="F:transferase activity"/>
    <property type="evidence" value="ECO:0007669"/>
    <property type="project" value="TreeGrafter"/>
</dbReference>
<dbReference type="InterPro" id="IPR036866">
    <property type="entry name" value="RibonucZ/Hydroxyglut_hydro"/>
</dbReference>
<gene>
    <name evidence="2" type="ORF">G3480_21420</name>
</gene>